<accession>A0AAV9HAP8</accession>
<gene>
    <name evidence="2" type="ORF">QBC42DRAFT_317173</name>
</gene>
<feature type="compositionally biased region" description="Basic residues" evidence="1">
    <location>
        <begin position="530"/>
        <end position="556"/>
    </location>
</feature>
<dbReference type="Proteomes" id="UP001321749">
    <property type="component" value="Unassembled WGS sequence"/>
</dbReference>
<evidence type="ECO:0000313" key="2">
    <source>
        <dbReference type="EMBL" id="KAK4457692.1"/>
    </source>
</evidence>
<reference evidence="2" key="1">
    <citation type="journal article" date="2023" name="Mol. Phylogenet. Evol.">
        <title>Genome-scale phylogeny and comparative genomics of the fungal order Sordariales.</title>
        <authorList>
            <person name="Hensen N."/>
            <person name="Bonometti L."/>
            <person name="Westerberg I."/>
            <person name="Brannstrom I.O."/>
            <person name="Guillou S."/>
            <person name="Cros-Aarteil S."/>
            <person name="Calhoun S."/>
            <person name="Haridas S."/>
            <person name="Kuo A."/>
            <person name="Mondo S."/>
            <person name="Pangilinan J."/>
            <person name="Riley R."/>
            <person name="LaButti K."/>
            <person name="Andreopoulos B."/>
            <person name="Lipzen A."/>
            <person name="Chen C."/>
            <person name="Yan M."/>
            <person name="Daum C."/>
            <person name="Ng V."/>
            <person name="Clum A."/>
            <person name="Steindorff A."/>
            <person name="Ohm R.A."/>
            <person name="Martin F."/>
            <person name="Silar P."/>
            <person name="Natvig D.O."/>
            <person name="Lalanne C."/>
            <person name="Gautier V."/>
            <person name="Ament-Velasquez S.L."/>
            <person name="Kruys A."/>
            <person name="Hutchinson M.I."/>
            <person name="Powell A.J."/>
            <person name="Barry K."/>
            <person name="Miller A.N."/>
            <person name="Grigoriev I.V."/>
            <person name="Debuchy R."/>
            <person name="Gladieux P."/>
            <person name="Hiltunen Thoren M."/>
            <person name="Johannesson H."/>
        </authorList>
    </citation>
    <scope>NUCLEOTIDE SEQUENCE</scope>
    <source>
        <strain evidence="2">PSN324</strain>
    </source>
</reference>
<feature type="region of interest" description="Disordered" evidence="1">
    <location>
        <begin position="245"/>
        <end position="264"/>
    </location>
</feature>
<keyword evidence="3" id="KW-1185">Reference proteome</keyword>
<feature type="compositionally biased region" description="Polar residues" evidence="1">
    <location>
        <begin position="385"/>
        <end position="401"/>
    </location>
</feature>
<protein>
    <recommendedName>
        <fullName evidence="4">HORMA domain-containing protein</fullName>
    </recommendedName>
</protein>
<feature type="compositionally biased region" description="Polar residues" evidence="1">
    <location>
        <begin position="585"/>
        <end position="594"/>
    </location>
</feature>
<feature type="region of interest" description="Disordered" evidence="1">
    <location>
        <begin position="335"/>
        <end position="458"/>
    </location>
</feature>
<proteinExistence type="predicted"/>
<evidence type="ECO:0000256" key="1">
    <source>
        <dbReference type="SAM" id="MobiDB-lite"/>
    </source>
</evidence>
<sequence>MASVEILNRLPIMPQLNGVVQRQELRNLEQCKIAFVGVISYILYARRGFPPSCFQLLQADHLHESLEEILAGEHGIPRFDPRHLENPNTLVFLRRAADLGLARFLQILKSDGLRMIESNDLAEFRINFQKSTTFGGKSLKEYFNIAFTDHADGMVELDVWRGSVDPQHLVMTGSGFVDLGIYLSGLVEWRDLVHWTLSMRPKAKVDAPVVGLWSNNGAAFDEANRGLRQQRNYCTERAGRLLIKPKPPKDAALAHPSQPSHTPERIVDTIEGAEFVDSSEILNASDSINDAGLAKNPQQSDDFISGEDPQVSNCSKQQPLQKFSLADTLEPLQDIHPISGANTTHHTETIYDPVPPDPSEFSDDPESANNFEESLDVENLDTETDSQSIPTSRAQSDSQLWRPTAKKSGSRARTVSTKTASQLKRKPRGKTRLPQARPSTQNVREAEPIANPQTKLRSDNSMLSVSNIGKVLGSRASQKLVPINSPIKVPVTKRKPKKPTHILEGNAFSSPSTQTTESAKAQQSRTTSTNHRRGQQTKKLKQSTPRPAKRGTRRLLGRLSLSSDSVAMRVESSPSDLPQLPPGHESNQVLTSGSGPRHWFTVSDLSSDPMNEDNLKASPPDVKMTADHEREHENTTEAAEEADKSLPAYGYTNEEAISFSFSPNTVRRRVALIDDPLTSDSDIAMNET</sequence>
<feature type="region of interest" description="Disordered" evidence="1">
    <location>
        <begin position="290"/>
        <end position="317"/>
    </location>
</feature>
<feature type="region of interest" description="Disordered" evidence="1">
    <location>
        <begin position="617"/>
        <end position="649"/>
    </location>
</feature>
<dbReference type="EMBL" id="MU865101">
    <property type="protein sequence ID" value="KAK4457692.1"/>
    <property type="molecule type" value="Genomic_DNA"/>
</dbReference>
<name>A0AAV9HAP8_9PEZI</name>
<organism evidence="2 3">
    <name type="scientific">Cladorrhinum samala</name>
    <dbReference type="NCBI Taxonomy" id="585594"/>
    <lineage>
        <taxon>Eukaryota</taxon>
        <taxon>Fungi</taxon>
        <taxon>Dikarya</taxon>
        <taxon>Ascomycota</taxon>
        <taxon>Pezizomycotina</taxon>
        <taxon>Sordariomycetes</taxon>
        <taxon>Sordariomycetidae</taxon>
        <taxon>Sordariales</taxon>
        <taxon>Podosporaceae</taxon>
        <taxon>Cladorrhinum</taxon>
    </lineage>
</organism>
<evidence type="ECO:0000313" key="3">
    <source>
        <dbReference type="Proteomes" id="UP001321749"/>
    </source>
</evidence>
<feature type="compositionally biased region" description="Basic residues" evidence="1">
    <location>
        <begin position="491"/>
        <end position="500"/>
    </location>
</feature>
<feature type="compositionally biased region" description="Basic and acidic residues" evidence="1">
    <location>
        <begin position="624"/>
        <end position="635"/>
    </location>
</feature>
<feature type="region of interest" description="Disordered" evidence="1">
    <location>
        <begin position="490"/>
        <end position="595"/>
    </location>
</feature>
<feature type="compositionally biased region" description="Polar residues" evidence="1">
    <location>
        <begin position="411"/>
        <end position="422"/>
    </location>
</feature>
<feature type="compositionally biased region" description="Polar residues" evidence="1">
    <location>
        <begin position="507"/>
        <end position="529"/>
    </location>
</feature>
<evidence type="ECO:0008006" key="4">
    <source>
        <dbReference type="Google" id="ProtNLM"/>
    </source>
</evidence>
<dbReference type="AlphaFoldDB" id="A0AAV9HAP8"/>
<comment type="caution">
    <text evidence="2">The sequence shown here is derived from an EMBL/GenBank/DDBJ whole genome shotgun (WGS) entry which is preliminary data.</text>
</comment>
<reference evidence="2" key="2">
    <citation type="submission" date="2023-06" db="EMBL/GenBank/DDBJ databases">
        <authorList>
            <consortium name="Lawrence Berkeley National Laboratory"/>
            <person name="Mondo S.J."/>
            <person name="Hensen N."/>
            <person name="Bonometti L."/>
            <person name="Westerberg I."/>
            <person name="Brannstrom I.O."/>
            <person name="Guillou S."/>
            <person name="Cros-Aarteil S."/>
            <person name="Calhoun S."/>
            <person name="Haridas S."/>
            <person name="Kuo A."/>
            <person name="Pangilinan J."/>
            <person name="Riley R."/>
            <person name="Labutti K."/>
            <person name="Andreopoulos B."/>
            <person name="Lipzen A."/>
            <person name="Chen C."/>
            <person name="Yanf M."/>
            <person name="Daum C."/>
            <person name="Ng V."/>
            <person name="Clum A."/>
            <person name="Steindorff A."/>
            <person name="Ohm R."/>
            <person name="Martin F."/>
            <person name="Silar P."/>
            <person name="Natvig D."/>
            <person name="Lalanne C."/>
            <person name="Gautier V."/>
            <person name="Ament-Velasquez S.L."/>
            <person name="Kruys A."/>
            <person name="Hutchinson M.I."/>
            <person name="Powell A.J."/>
            <person name="Barry K."/>
            <person name="Miller A.N."/>
            <person name="Grigoriev I.V."/>
            <person name="Debuchy R."/>
            <person name="Gladieux P."/>
            <person name="Thoren M.H."/>
            <person name="Johannesson H."/>
        </authorList>
    </citation>
    <scope>NUCLEOTIDE SEQUENCE</scope>
    <source>
        <strain evidence="2">PSN324</strain>
    </source>
</reference>
<feature type="compositionally biased region" description="Acidic residues" evidence="1">
    <location>
        <begin position="373"/>
        <end position="384"/>
    </location>
</feature>